<evidence type="ECO:0000313" key="3">
    <source>
        <dbReference type="EMBL" id="POS72184.1"/>
    </source>
</evidence>
<feature type="compositionally biased region" description="Polar residues" evidence="1">
    <location>
        <begin position="133"/>
        <end position="150"/>
    </location>
</feature>
<protein>
    <submittedName>
        <fullName evidence="3">Uncharacterized protein</fullName>
    </submittedName>
</protein>
<comment type="caution">
    <text evidence="3">The sequence shown here is derived from an EMBL/GenBank/DDBJ whole genome shotgun (WGS) entry which is preliminary data.</text>
</comment>
<proteinExistence type="predicted"/>
<keyword evidence="4" id="KW-1185">Reference proteome</keyword>
<keyword evidence="2" id="KW-1133">Transmembrane helix</keyword>
<dbReference type="Proteomes" id="UP000094444">
    <property type="component" value="Unassembled WGS sequence"/>
</dbReference>
<organism evidence="3 4">
    <name type="scientific">Diaporthe helianthi</name>
    <dbReference type="NCBI Taxonomy" id="158607"/>
    <lineage>
        <taxon>Eukaryota</taxon>
        <taxon>Fungi</taxon>
        <taxon>Dikarya</taxon>
        <taxon>Ascomycota</taxon>
        <taxon>Pezizomycotina</taxon>
        <taxon>Sordariomycetes</taxon>
        <taxon>Sordariomycetidae</taxon>
        <taxon>Diaporthales</taxon>
        <taxon>Diaporthaceae</taxon>
        <taxon>Diaporthe</taxon>
    </lineage>
</organism>
<evidence type="ECO:0000256" key="1">
    <source>
        <dbReference type="SAM" id="MobiDB-lite"/>
    </source>
</evidence>
<evidence type="ECO:0000313" key="4">
    <source>
        <dbReference type="Proteomes" id="UP000094444"/>
    </source>
</evidence>
<keyword evidence="2" id="KW-0472">Membrane</keyword>
<accession>A0A2P5HPJ4</accession>
<gene>
    <name evidence="3" type="ORF">DHEL01_v209421</name>
</gene>
<dbReference type="OrthoDB" id="5195732at2759"/>
<sequence length="150" mass="15966">MSSTRFLSFRSLATAAVRPGRLPIRLAAPSIASQRANYSPIPPLDKKNDDLGGPYGQEPPNVEQRQKKNRGFAFRAAVTIGLGLGVVAVFSGFASPRQIAQHQIDNDMVIGGGSSSNTGKALADLKRRDGVKTSHQLHQEQSGSSILGTK</sequence>
<evidence type="ECO:0000256" key="2">
    <source>
        <dbReference type="SAM" id="Phobius"/>
    </source>
</evidence>
<dbReference type="InParanoid" id="A0A2P5HPJ4"/>
<feature type="region of interest" description="Disordered" evidence="1">
    <location>
        <begin position="110"/>
        <end position="150"/>
    </location>
</feature>
<dbReference type="EMBL" id="MAVT02001063">
    <property type="protein sequence ID" value="POS72184.1"/>
    <property type="molecule type" value="Genomic_DNA"/>
</dbReference>
<feature type="compositionally biased region" description="Basic and acidic residues" evidence="1">
    <location>
        <begin position="123"/>
        <end position="132"/>
    </location>
</feature>
<feature type="region of interest" description="Disordered" evidence="1">
    <location>
        <begin position="37"/>
        <end position="64"/>
    </location>
</feature>
<dbReference type="AlphaFoldDB" id="A0A2P5HPJ4"/>
<name>A0A2P5HPJ4_DIAHE</name>
<feature type="transmembrane region" description="Helical" evidence="2">
    <location>
        <begin position="72"/>
        <end position="94"/>
    </location>
</feature>
<keyword evidence="2" id="KW-0812">Transmembrane</keyword>
<reference evidence="3" key="1">
    <citation type="submission" date="2017-09" db="EMBL/GenBank/DDBJ databases">
        <title>Polyketide synthases of a Diaporthe helianthi virulent isolate.</title>
        <authorList>
            <person name="Baroncelli R."/>
        </authorList>
    </citation>
    <scope>NUCLEOTIDE SEQUENCE [LARGE SCALE GENOMIC DNA]</scope>
    <source>
        <strain evidence="3">7/96</strain>
    </source>
</reference>